<keyword evidence="5" id="KW-1185">Reference proteome</keyword>
<dbReference type="InterPro" id="IPR000914">
    <property type="entry name" value="SBP_5_dom"/>
</dbReference>
<dbReference type="Gene3D" id="3.40.190.10">
    <property type="entry name" value="Periplasmic binding protein-like II"/>
    <property type="match status" value="1"/>
</dbReference>
<feature type="compositionally biased region" description="Gly residues" evidence="1">
    <location>
        <begin position="30"/>
        <end position="42"/>
    </location>
</feature>
<feature type="domain" description="Solute-binding protein family 5" evidence="3">
    <location>
        <begin position="91"/>
        <end position="465"/>
    </location>
</feature>
<sequence>MRGARSAKWVAGAIGVALAATACGGGDDNGNGNGGSGEGGGSASAVFSVDGGEPQNPLIPTDTNEQYGALVIDNVFANLVDFDDEGGLVYTAAESIEANEDATEWTITLRDGWTFHDGEAVTAESYVNAWNWAAQLANNQKNSYWFADIEGYDEVHPEEGDATAEEMSGLEVIDELTFKVTLSSPVSYFNYKLGYNPFTPLPSSFYDDPEAFGQEPIGNGPYEFTSWERDSKITLTAYEDYQGDNKAQNDGVEIVNYNNLNAAYNDLLSGSLDILRQVDTQNLPVFQDDLGDRAISQPYMANQTLVPVFYSETWEDTDPRVLQGLSMAIDRETIVSTVMNNSVTVATGFVAPGAMGFQENAGGEIMEFNPERANELIEEGGGVPGNEITIQYNADGGHEAWVTAVCNSIRQNTGVECTGDAKPDFQTDLNARDAKEVESMYRGGWIADYPLNVSFMKELYGTGSSANTGFFSNDEVDALFAEGDSASSVEETVAAYQEAEKELFEHMPAIPLWHQGVNGGFSENVENVRFTVTGQPVLTEVTVK</sequence>
<name>A0A7W3XUV8_9ACTN</name>
<evidence type="ECO:0000313" key="5">
    <source>
        <dbReference type="Proteomes" id="UP000530234"/>
    </source>
</evidence>
<gene>
    <name evidence="4" type="ORF">FOE67_01030</name>
</gene>
<dbReference type="GO" id="GO:0043190">
    <property type="term" value="C:ATP-binding cassette (ABC) transporter complex"/>
    <property type="evidence" value="ECO:0007669"/>
    <property type="project" value="InterPro"/>
</dbReference>
<dbReference type="PANTHER" id="PTHR30290">
    <property type="entry name" value="PERIPLASMIC BINDING COMPONENT OF ABC TRANSPORTER"/>
    <property type="match status" value="1"/>
</dbReference>
<dbReference type="PIRSF" id="PIRSF002741">
    <property type="entry name" value="MppA"/>
    <property type="match status" value="1"/>
</dbReference>
<proteinExistence type="predicted"/>
<dbReference type="GO" id="GO:0015833">
    <property type="term" value="P:peptide transport"/>
    <property type="evidence" value="ECO:0007669"/>
    <property type="project" value="TreeGrafter"/>
</dbReference>
<accession>A0A7W3XUV8</accession>
<dbReference type="AlphaFoldDB" id="A0A7W3XUV8"/>
<evidence type="ECO:0000256" key="1">
    <source>
        <dbReference type="SAM" id="MobiDB-lite"/>
    </source>
</evidence>
<feature type="region of interest" description="Disordered" evidence="1">
    <location>
        <begin position="30"/>
        <end position="59"/>
    </location>
</feature>
<protein>
    <submittedName>
        <fullName evidence="4">ABC transporter substrate-binding protein</fullName>
    </submittedName>
</protein>
<keyword evidence="2" id="KW-0732">Signal</keyword>
<comment type="caution">
    <text evidence="4">The sequence shown here is derived from an EMBL/GenBank/DDBJ whole genome shotgun (WGS) entry which is preliminary data.</text>
</comment>
<organism evidence="4 5">
    <name type="scientific">Streptomyces calidiresistens</name>
    <dbReference type="NCBI Taxonomy" id="1485586"/>
    <lineage>
        <taxon>Bacteria</taxon>
        <taxon>Bacillati</taxon>
        <taxon>Actinomycetota</taxon>
        <taxon>Actinomycetes</taxon>
        <taxon>Kitasatosporales</taxon>
        <taxon>Streptomycetaceae</taxon>
        <taxon>Streptomyces</taxon>
    </lineage>
</organism>
<dbReference type="CDD" id="cd00995">
    <property type="entry name" value="PBP2_NikA_DppA_OppA_like"/>
    <property type="match status" value="1"/>
</dbReference>
<evidence type="ECO:0000313" key="4">
    <source>
        <dbReference type="EMBL" id="MBB0228126.1"/>
    </source>
</evidence>
<feature type="chain" id="PRO_5038538885" evidence="2">
    <location>
        <begin position="23"/>
        <end position="544"/>
    </location>
</feature>
<dbReference type="Proteomes" id="UP000530234">
    <property type="component" value="Unassembled WGS sequence"/>
</dbReference>
<dbReference type="PROSITE" id="PS51257">
    <property type="entry name" value="PROKAR_LIPOPROTEIN"/>
    <property type="match status" value="1"/>
</dbReference>
<dbReference type="RefSeq" id="WP_182659822.1">
    <property type="nucleotide sequence ID" value="NZ_VKHS01000009.1"/>
</dbReference>
<feature type="compositionally biased region" description="Low complexity" evidence="1">
    <location>
        <begin position="43"/>
        <end position="52"/>
    </location>
</feature>
<dbReference type="Pfam" id="PF00496">
    <property type="entry name" value="SBP_bac_5"/>
    <property type="match status" value="1"/>
</dbReference>
<dbReference type="SUPFAM" id="SSF53850">
    <property type="entry name" value="Periplasmic binding protein-like II"/>
    <property type="match status" value="1"/>
</dbReference>
<dbReference type="GO" id="GO:0042597">
    <property type="term" value="C:periplasmic space"/>
    <property type="evidence" value="ECO:0007669"/>
    <property type="project" value="UniProtKB-ARBA"/>
</dbReference>
<dbReference type="InterPro" id="IPR039424">
    <property type="entry name" value="SBP_5"/>
</dbReference>
<dbReference type="PANTHER" id="PTHR30290:SF83">
    <property type="entry name" value="ABC TRANSPORTER SUBSTRATE-BINDING PROTEIN"/>
    <property type="match status" value="1"/>
</dbReference>
<evidence type="ECO:0000259" key="3">
    <source>
        <dbReference type="Pfam" id="PF00496"/>
    </source>
</evidence>
<dbReference type="GO" id="GO:1904680">
    <property type="term" value="F:peptide transmembrane transporter activity"/>
    <property type="evidence" value="ECO:0007669"/>
    <property type="project" value="TreeGrafter"/>
</dbReference>
<evidence type="ECO:0000256" key="2">
    <source>
        <dbReference type="SAM" id="SignalP"/>
    </source>
</evidence>
<dbReference type="Gene3D" id="3.10.105.10">
    <property type="entry name" value="Dipeptide-binding Protein, Domain 3"/>
    <property type="match status" value="1"/>
</dbReference>
<feature type="signal peptide" evidence="2">
    <location>
        <begin position="1"/>
        <end position="22"/>
    </location>
</feature>
<dbReference type="InterPro" id="IPR030678">
    <property type="entry name" value="Peptide/Ni-bd"/>
</dbReference>
<reference evidence="5" key="1">
    <citation type="submission" date="2019-10" db="EMBL/GenBank/DDBJ databases">
        <title>Streptomyces sp. nov., a novel actinobacterium isolated from alkaline environment.</title>
        <authorList>
            <person name="Golinska P."/>
        </authorList>
    </citation>
    <scope>NUCLEOTIDE SEQUENCE [LARGE SCALE GENOMIC DNA]</scope>
    <source>
        <strain evidence="5">DSM 42108</strain>
    </source>
</reference>
<dbReference type="Gene3D" id="3.90.76.10">
    <property type="entry name" value="Dipeptide-binding Protein, Domain 1"/>
    <property type="match status" value="1"/>
</dbReference>
<dbReference type="EMBL" id="VKHS01000009">
    <property type="protein sequence ID" value="MBB0228126.1"/>
    <property type="molecule type" value="Genomic_DNA"/>
</dbReference>